<dbReference type="GO" id="GO:0046933">
    <property type="term" value="F:proton-transporting ATP synthase activity, rotational mechanism"/>
    <property type="evidence" value="ECO:0007669"/>
    <property type="project" value="InterPro"/>
</dbReference>
<dbReference type="SUPFAM" id="SSF52943">
    <property type="entry name" value="ATP synthase (F1-ATPase), gamma subunit"/>
    <property type="match status" value="1"/>
</dbReference>
<dbReference type="OrthoDB" id="9812769at2"/>
<keyword evidence="6" id="KW-0406">Ion transport</keyword>
<dbReference type="Pfam" id="PF00231">
    <property type="entry name" value="ATP-synt"/>
    <property type="match status" value="1"/>
</dbReference>
<dbReference type="Proteomes" id="UP000184444">
    <property type="component" value="Unassembled WGS sequence"/>
</dbReference>
<name>A0A1M7HGK0_9RHOB</name>
<evidence type="ECO:0000256" key="4">
    <source>
        <dbReference type="ARBA" id="ARBA00022448"/>
    </source>
</evidence>
<keyword evidence="11" id="KW-1185">Reference proteome</keyword>
<dbReference type="InterPro" id="IPR000131">
    <property type="entry name" value="ATP_synth_F1_gsu"/>
</dbReference>
<reference evidence="11" key="1">
    <citation type="submission" date="2016-11" db="EMBL/GenBank/DDBJ databases">
        <authorList>
            <person name="Varghese N."/>
            <person name="Submissions S."/>
        </authorList>
    </citation>
    <scope>NUCLEOTIDE SEQUENCE [LARGE SCALE GENOMIC DNA]</scope>
    <source>
        <strain evidence="11">DSM 6637</strain>
    </source>
</reference>
<comment type="subcellular location">
    <subcellularLocation>
        <location evidence="2">Membrane</location>
        <topology evidence="2">Peripheral membrane protein</topology>
    </subcellularLocation>
</comment>
<evidence type="ECO:0000256" key="7">
    <source>
        <dbReference type="ARBA" id="ARBA00023136"/>
    </source>
</evidence>
<dbReference type="GO" id="GO:0045259">
    <property type="term" value="C:proton-transporting ATP synthase complex"/>
    <property type="evidence" value="ECO:0007669"/>
    <property type="project" value="UniProtKB-KW"/>
</dbReference>
<comment type="similarity">
    <text evidence="3">Belongs to the ATPase gamma chain family.</text>
</comment>
<dbReference type="STRING" id="53463.SAMN05444389_10681"/>
<keyword evidence="4" id="KW-0813">Transport</keyword>
<evidence type="ECO:0000256" key="3">
    <source>
        <dbReference type="ARBA" id="ARBA00007681"/>
    </source>
</evidence>
<accession>A0A1M7HGK0</accession>
<keyword evidence="5" id="KW-0375">Hydrogen ion transport</keyword>
<keyword evidence="8" id="KW-0139">CF(1)</keyword>
<evidence type="ECO:0000256" key="6">
    <source>
        <dbReference type="ARBA" id="ARBA00023065"/>
    </source>
</evidence>
<evidence type="ECO:0000256" key="8">
    <source>
        <dbReference type="ARBA" id="ARBA00023196"/>
    </source>
</evidence>
<evidence type="ECO:0000313" key="11">
    <source>
        <dbReference type="Proteomes" id="UP000184444"/>
    </source>
</evidence>
<gene>
    <name evidence="10" type="ORF">SAMN05444389_10681</name>
</gene>
<sequence>MATLEELSRRIGSAEDLQSVVRTMKATSAANIRVHEQAERAMRGHLQTVEMGLQVVLRELPDAALAPPPAPGEAAAVVVIGSEIGLCGSFNERLVDFARTRLAALAIAPHARLVLTVGTTLAASWEAAESAPDLRIEAPATIAALAPCVAEILSQLDLWREERGVGRVLLFCHRSGDSLSAAPEQADLLPLDPGWLRALRDRRWGSRRLPRGMGETGALLGSLVRQLLFARLHLALIQSRAAENVERLVAMQAADSSIAEKLEEMQVSYRLSRQAAISAELLDLIAGYQAATGE</sequence>
<dbReference type="Gene3D" id="1.10.287.80">
    <property type="entry name" value="ATP synthase, gamma subunit, helix hairpin domain"/>
    <property type="match status" value="1"/>
</dbReference>
<dbReference type="EMBL" id="FRCK01000006">
    <property type="protein sequence ID" value="SHM27574.1"/>
    <property type="molecule type" value="Genomic_DNA"/>
</dbReference>
<comment type="function">
    <text evidence="1">Produces ATP from ADP in the presence of a proton gradient across the membrane. The gamma chain is believed to be important in regulating ATPase activity and the flow of protons through the CF(0) complex.</text>
</comment>
<evidence type="ECO:0000256" key="5">
    <source>
        <dbReference type="ARBA" id="ARBA00022781"/>
    </source>
</evidence>
<keyword evidence="9" id="KW-0066">ATP synthesis</keyword>
<dbReference type="RefSeq" id="WP_073066466.1">
    <property type="nucleotide sequence ID" value="NZ_FRCK01000006.1"/>
</dbReference>
<dbReference type="InterPro" id="IPR035968">
    <property type="entry name" value="ATP_synth_F1_ATPase_gsu"/>
</dbReference>
<dbReference type="PANTHER" id="PTHR11693:SF22">
    <property type="entry name" value="ATP SYNTHASE SUBUNIT GAMMA, MITOCHONDRIAL"/>
    <property type="match status" value="1"/>
</dbReference>
<dbReference type="PANTHER" id="PTHR11693">
    <property type="entry name" value="ATP SYNTHASE GAMMA CHAIN"/>
    <property type="match status" value="1"/>
</dbReference>
<evidence type="ECO:0000313" key="10">
    <source>
        <dbReference type="EMBL" id="SHM27574.1"/>
    </source>
</evidence>
<keyword evidence="7" id="KW-0472">Membrane</keyword>
<evidence type="ECO:0000256" key="1">
    <source>
        <dbReference type="ARBA" id="ARBA00003456"/>
    </source>
</evidence>
<protein>
    <submittedName>
        <fullName evidence="10">F-type H+-transporting ATPase subunit gamma</fullName>
    </submittedName>
</protein>
<dbReference type="PRINTS" id="PR00126">
    <property type="entry name" value="ATPASEGAMMA"/>
</dbReference>
<evidence type="ECO:0000256" key="9">
    <source>
        <dbReference type="ARBA" id="ARBA00023310"/>
    </source>
</evidence>
<dbReference type="AlphaFoldDB" id="A0A1M7HGK0"/>
<dbReference type="Gene3D" id="3.40.1380.10">
    <property type="match status" value="1"/>
</dbReference>
<organism evidence="10 11">
    <name type="scientific">Paracoccus solventivorans</name>
    <dbReference type="NCBI Taxonomy" id="53463"/>
    <lineage>
        <taxon>Bacteria</taxon>
        <taxon>Pseudomonadati</taxon>
        <taxon>Pseudomonadota</taxon>
        <taxon>Alphaproteobacteria</taxon>
        <taxon>Rhodobacterales</taxon>
        <taxon>Paracoccaceae</taxon>
        <taxon>Paracoccus</taxon>
    </lineage>
</organism>
<proteinExistence type="inferred from homology"/>
<evidence type="ECO:0000256" key="2">
    <source>
        <dbReference type="ARBA" id="ARBA00004170"/>
    </source>
</evidence>